<dbReference type="GO" id="GO:0004721">
    <property type="term" value="F:phosphoprotein phosphatase activity"/>
    <property type="evidence" value="ECO:0007669"/>
    <property type="project" value="InterPro"/>
</dbReference>
<comment type="similarity">
    <text evidence="1">Belongs to the protein-tyrosine phosphatase family.</text>
</comment>
<feature type="domain" description="Tyrosine specific protein phosphatases" evidence="2">
    <location>
        <begin position="148"/>
        <end position="180"/>
    </location>
</feature>
<reference evidence="3 4" key="1">
    <citation type="submission" date="2017-02" db="EMBL/GenBank/DDBJ databases">
        <authorList>
            <person name="Peterson S.W."/>
        </authorList>
    </citation>
    <scope>NUCLEOTIDE SEQUENCE [LARGE SCALE GENOMIC DNA]</scope>
    <source>
        <strain evidence="3 4">DSM 45154</strain>
    </source>
</reference>
<dbReference type="InterPro" id="IPR029021">
    <property type="entry name" value="Prot-tyrosine_phosphatase-like"/>
</dbReference>
<dbReference type="Gene3D" id="3.90.190.10">
    <property type="entry name" value="Protein tyrosine phosphatase superfamily"/>
    <property type="match status" value="1"/>
</dbReference>
<sequence>MTCAGRPVPGRWGIGIVASVNNDSSILRTAPNFRDLGGYPTEDGRRIRRGMLFRADALSRLDEEDLATLERLGLRLMIDLRTVFEREREADRVPAGAEHVVLDVQGNHRTGGDLAAMFSDTERARELLADNGAERFMHEVNRTLVGADDARSAYRELVERAAEGPLPLVFHCSAGKDRTGWGAVILLTLLGVPRQTVVEDYLASNSRLSAATAWMLELIQGRGIDPEEVRPMLEVRTSYLETAFAEVERLHGSFDDYVLSGLRVKPETVEALRERLLEPAA</sequence>
<evidence type="ECO:0000259" key="2">
    <source>
        <dbReference type="PROSITE" id="PS50056"/>
    </source>
</evidence>
<dbReference type="Proteomes" id="UP000190637">
    <property type="component" value="Unassembled WGS sequence"/>
</dbReference>
<dbReference type="Pfam" id="PF13350">
    <property type="entry name" value="Y_phosphatase3"/>
    <property type="match status" value="1"/>
</dbReference>
<protein>
    <submittedName>
        <fullName evidence="3">Protein-tyrosine phosphatase</fullName>
    </submittedName>
</protein>
<organism evidence="3 4">
    <name type="scientific">Marinactinospora thermotolerans DSM 45154</name>
    <dbReference type="NCBI Taxonomy" id="1122192"/>
    <lineage>
        <taxon>Bacteria</taxon>
        <taxon>Bacillati</taxon>
        <taxon>Actinomycetota</taxon>
        <taxon>Actinomycetes</taxon>
        <taxon>Streptosporangiales</taxon>
        <taxon>Nocardiopsidaceae</taxon>
        <taxon>Marinactinospora</taxon>
    </lineage>
</organism>
<dbReference type="InterPro" id="IPR016130">
    <property type="entry name" value="Tyr_Pase_AS"/>
</dbReference>
<dbReference type="AlphaFoldDB" id="A0A1T4SMI1"/>
<dbReference type="PROSITE" id="PS00383">
    <property type="entry name" value="TYR_PHOSPHATASE_1"/>
    <property type="match status" value="1"/>
</dbReference>
<accession>A0A1T4SMI1</accession>
<evidence type="ECO:0000256" key="1">
    <source>
        <dbReference type="ARBA" id="ARBA00009580"/>
    </source>
</evidence>
<keyword evidence="4" id="KW-1185">Reference proteome</keyword>
<dbReference type="PANTHER" id="PTHR31126:SF1">
    <property type="entry name" value="TYROSINE SPECIFIC PROTEIN PHOSPHATASES DOMAIN-CONTAINING PROTEIN"/>
    <property type="match status" value="1"/>
</dbReference>
<dbReference type="PROSITE" id="PS50056">
    <property type="entry name" value="TYR_PHOSPHATASE_2"/>
    <property type="match status" value="1"/>
</dbReference>
<dbReference type="STRING" id="1122192.SAMN02745673_03723"/>
<dbReference type="InterPro" id="IPR026893">
    <property type="entry name" value="Tyr/Ser_Pase_IphP-type"/>
</dbReference>
<dbReference type="InterPro" id="IPR000387">
    <property type="entry name" value="Tyr_Pase_dom"/>
</dbReference>
<dbReference type="EMBL" id="FUWS01000010">
    <property type="protein sequence ID" value="SKA29490.1"/>
    <property type="molecule type" value="Genomic_DNA"/>
</dbReference>
<evidence type="ECO:0000313" key="3">
    <source>
        <dbReference type="EMBL" id="SKA29490.1"/>
    </source>
</evidence>
<gene>
    <name evidence="3" type="ORF">SAMN02745673_03723</name>
</gene>
<name>A0A1T4SMI1_9ACTN</name>
<evidence type="ECO:0000313" key="4">
    <source>
        <dbReference type="Proteomes" id="UP000190637"/>
    </source>
</evidence>
<dbReference type="PANTHER" id="PTHR31126">
    <property type="entry name" value="TYROSINE-PROTEIN PHOSPHATASE"/>
    <property type="match status" value="1"/>
</dbReference>
<proteinExistence type="inferred from homology"/>
<dbReference type="SUPFAM" id="SSF52799">
    <property type="entry name" value="(Phosphotyrosine protein) phosphatases II"/>
    <property type="match status" value="1"/>
</dbReference>